<protein>
    <submittedName>
        <fullName evidence="2">DUF1573 domain-containing protein</fullName>
    </submittedName>
</protein>
<dbReference type="EMBL" id="JADIME010000044">
    <property type="protein sequence ID" value="MBO8465220.1"/>
    <property type="molecule type" value="Genomic_DNA"/>
</dbReference>
<dbReference type="PANTHER" id="PTHR37833">
    <property type="entry name" value="LIPOPROTEIN-RELATED"/>
    <property type="match status" value="1"/>
</dbReference>
<name>A0A9D9I404_9BACT</name>
<comment type="caution">
    <text evidence="2">The sequence shown here is derived from an EMBL/GenBank/DDBJ whole genome shotgun (WGS) entry which is preliminary data.</text>
</comment>
<gene>
    <name evidence="2" type="ORF">IAB93_04380</name>
</gene>
<sequence length="363" mass="40001">MKRYFLLIIITILTAIPGLAQTGETFGDAVRFEKTVHDFGTLKLGSGAVECSFGFENISSSPMAVYNVVTSCGCATIDYTKEPIMPNGKGEIRVRYTNDEGPYPFDKTITVYMSNYTRPILLRIRGVCVDKEKSLSEIYTVAYGSFAMRKTEYSIGNIDQGKSKGDEAYVANTSGQPVKVDFTSVTPGLEISVSPNPIPANSTAKMTFKANTASGMWGKTAFTAVPRVNGKTYGNQEPVTVRCFVKEDFSKMSEEQLKKAPLPIFRNSSYTFDPVSKGTAVKGTFTLKNQGHSDLKIHKIESDADDVVFPDIEDIAPGESREIRFTFDTSDRTQGEEVLIITTLTTNSPTRPMINIFIQGYIK</sequence>
<dbReference type="Proteomes" id="UP000823597">
    <property type="component" value="Unassembled WGS sequence"/>
</dbReference>
<evidence type="ECO:0000256" key="1">
    <source>
        <dbReference type="SAM" id="SignalP"/>
    </source>
</evidence>
<dbReference type="AlphaFoldDB" id="A0A9D9I404"/>
<feature type="signal peptide" evidence="1">
    <location>
        <begin position="1"/>
        <end position="20"/>
    </location>
</feature>
<proteinExistence type="predicted"/>
<reference evidence="2" key="2">
    <citation type="journal article" date="2021" name="PeerJ">
        <title>Extensive microbial diversity within the chicken gut microbiome revealed by metagenomics and culture.</title>
        <authorList>
            <person name="Gilroy R."/>
            <person name="Ravi A."/>
            <person name="Getino M."/>
            <person name="Pursley I."/>
            <person name="Horton D.L."/>
            <person name="Alikhan N.F."/>
            <person name="Baker D."/>
            <person name="Gharbi K."/>
            <person name="Hall N."/>
            <person name="Watson M."/>
            <person name="Adriaenssens E.M."/>
            <person name="Foster-Nyarko E."/>
            <person name="Jarju S."/>
            <person name="Secka A."/>
            <person name="Antonio M."/>
            <person name="Oren A."/>
            <person name="Chaudhuri R.R."/>
            <person name="La Ragione R."/>
            <person name="Hildebrand F."/>
            <person name="Pallen M.J."/>
        </authorList>
    </citation>
    <scope>NUCLEOTIDE SEQUENCE</scope>
    <source>
        <strain evidence="2">10037</strain>
    </source>
</reference>
<reference evidence="2" key="1">
    <citation type="submission" date="2020-10" db="EMBL/GenBank/DDBJ databases">
        <authorList>
            <person name="Gilroy R."/>
        </authorList>
    </citation>
    <scope>NUCLEOTIDE SEQUENCE</scope>
    <source>
        <strain evidence="2">10037</strain>
    </source>
</reference>
<feature type="chain" id="PRO_5038586998" evidence="1">
    <location>
        <begin position="21"/>
        <end position="363"/>
    </location>
</feature>
<dbReference type="InterPro" id="IPR013783">
    <property type="entry name" value="Ig-like_fold"/>
</dbReference>
<evidence type="ECO:0000313" key="3">
    <source>
        <dbReference type="Proteomes" id="UP000823597"/>
    </source>
</evidence>
<dbReference type="Gene3D" id="2.60.40.10">
    <property type="entry name" value="Immunoglobulins"/>
    <property type="match status" value="2"/>
</dbReference>
<dbReference type="Pfam" id="PF07610">
    <property type="entry name" value="DUF1573"/>
    <property type="match status" value="2"/>
</dbReference>
<keyword evidence="1" id="KW-0732">Signal</keyword>
<evidence type="ECO:0000313" key="2">
    <source>
        <dbReference type="EMBL" id="MBO8465220.1"/>
    </source>
</evidence>
<dbReference type="PANTHER" id="PTHR37833:SF1">
    <property type="entry name" value="SIGNAL PEPTIDE PROTEIN"/>
    <property type="match status" value="1"/>
</dbReference>
<accession>A0A9D9I404</accession>
<organism evidence="2 3">
    <name type="scientific">Candidatus Merdivivens pullistercoris</name>
    <dbReference type="NCBI Taxonomy" id="2840873"/>
    <lineage>
        <taxon>Bacteria</taxon>
        <taxon>Pseudomonadati</taxon>
        <taxon>Bacteroidota</taxon>
        <taxon>Bacteroidia</taxon>
        <taxon>Bacteroidales</taxon>
        <taxon>Muribaculaceae</taxon>
        <taxon>Muribaculaceae incertae sedis</taxon>
        <taxon>Candidatus Merdivivens</taxon>
    </lineage>
</organism>
<dbReference type="InterPro" id="IPR011467">
    <property type="entry name" value="DUF1573"/>
</dbReference>